<dbReference type="AlphaFoldDB" id="A0A921F5I5"/>
<organism evidence="3 4">
    <name type="scientific">Dietzia timorensis</name>
    <dbReference type="NCBI Taxonomy" id="499555"/>
    <lineage>
        <taxon>Bacteria</taxon>
        <taxon>Bacillati</taxon>
        <taxon>Actinomycetota</taxon>
        <taxon>Actinomycetes</taxon>
        <taxon>Mycobacteriales</taxon>
        <taxon>Dietziaceae</taxon>
        <taxon>Dietzia</taxon>
    </lineage>
</organism>
<gene>
    <name evidence="3" type="ORF">K8V11_11660</name>
</gene>
<reference evidence="3" key="2">
    <citation type="submission" date="2021-09" db="EMBL/GenBank/DDBJ databases">
        <authorList>
            <person name="Gilroy R."/>
        </authorList>
    </citation>
    <scope>NUCLEOTIDE SEQUENCE</scope>
    <source>
        <strain evidence="3">ChiGjej1B1-18357</strain>
    </source>
</reference>
<evidence type="ECO:0000313" key="4">
    <source>
        <dbReference type="Proteomes" id="UP000776650"/>
    </source>
</evidence>
<reference evidence="3" key="1">
    <citation type="journal article" date="2021" name="PeerJ">
        <title>Extensive microbial diversity within the chicken gut microbiome revealed by metagenomics and culture.</title>
        <authorList>
            <person name="Gilroy R."/>
            <person name="Ravi A."/>
            <person name="Getino M."/>
            <person name="Pursley I."/>
            <person name="Horton D.L."/>
            <person name="Alikhan N.F."/>
            <person name="Baker D."/>
            <person name="Gharbi K."/>
            <person name="Hall N."/>
            <person name="Watson M."/>
            <person name="Adriaenssens E.M."/>
            <person name="Foster-Nyarko E."/>
            <person name="Jarju S."/>
            <person name="Secka A."/>
            <person name="Antonio M."/>
            <person name="Oren A."/>
            <person name="Chaudhuri R.R."/>
            <person name="La Ragione R."/>
            <person name="Hildebrand F."/>
            <person name="Pallen M.J."/>
        </authorList>
    </citation>
    <scope>NUCLEOTIDE SEQUENCE</scope>
    <source>
        <strain evidence="3">ChiGjej1B1-18357</strain>
    </source>
</reference>
<feature type="domain" description="ABC-type glycine betaine transport system substrate-binding" evidence="2">
    <location>
        <begin position="44"/>
        <end position="307"/>
    </location>
</feature>
<dbReference type="PROSITE" id="PS51257">
    <property type="entry name" value="PROKAR_LIPOPROTEIN"/>
    <property type="match status" value="1"/>
</dbReference>
<sequence length="318" mass="33693">MKRIALRLSRRVRVGVCAAAATSTLAACAVPNDMVPTYPSRDALTVAPSEVIGHEVLTDVYALALRREGVLVEIAEPSGTTTDATDKVLAGTSDFTIGYSGQLLDDVEGADSSASADSPMSATEVYEQLEDSVPDTVSVGPAARGQDKPVVVVTEHTSTTMGVRTMSDLSGRCDELRLAVSPQTAHAPEVRSALRGYDCQFSDVVTDYPNPTEIREALRRGDVGAGIIYSSDPALFPPDMIRLDDDRNLIQAQTPVPVFTSGSLSEEDQEVLAKVSRKMSTKEMSKLNAAVESGRTHAIAAASGWLNDNGFESSLDAG</sequence>
<proteinExistence type="predicted"/>
<dbReference type="GO" id="GO:0043190">
    <property type="term" value="C:ATP-binding cassette (ABC) transporter complex"/>
    <property type="evidence" value="ECO:0007669"/>
    <property type="project" value="InterPro"/>
</dbReference>
<dbReference type="GO" id="GO:0022857">
    <property type="term" value="F:transmembrane transporter activity"/>
    <property type="evidence" value="ECO:0007669"/>
    <property type="project" value="InterPro"/>
</dbReference>
<evidence type="ECO:0000256" key="1">
    <source>
        <dbReference type="SAM" id="SignalP"/>
    </source>
</evidence>
<dbReference type="InterPro" id="IPR007210">
    <property type="entry name" value="ABC_Gly_betaine_transp_sub-bd"/>
</dbReference>
<dbReference type="SUPFAM" id="SSF53850">
    <property type="entry name" value="Periplasmic binding protein-like II"/>
    <property type="match status" value="1"/>
</dbReference>
<dbReference type="RefSeq" id="WP_303914348.1">
    <property type="nucleotide sequence ID" value="NZ_DYXM01000223.1"/>
</dbReference>
<accession>A0A921F5I5</accession>
<dbReference type="Gene3D" id="3.40.190.120">
    <property type="entry name" value="Osmoprotection protein (prox), domain 2"/>
    <property type="match status" value="1"/>
</dbReference>
<dbReference type="Pfam" id="PF04069">
    <property type="entry name" value="OpuAC"/>
    <property type="match status" value="1"/>
</dbReference>
<evidence type="ECO:0000313" key="3">
    <source>
        <dbReference type="EMBL" id="HJE91650.1"/>
    </source>
</evidence>
<evidence type="ECO:0000259" key="2">
    <source>
        <dbReference type="Pfam" id="PF04069"/>
    </source>
</evidence>
<keyword evidence="1" id="KW-0732">Signal</keyword>
<name>A0A921F5I5_9ACTN</name>
<dbReference type="Proteomes" id="UP000776650">
    <property type="component" value="Unassembled WGS sequence"/>
</dbReference>
<feature type="signal peptide" evidence="1">
    <location>
        <begin position="1"/>
        <end position="29"/>
    </location>
</feature>
<protein>
    <recommendedName>
        <fullName evidence="2">ABC-type glycine betaine transport system substrate-binding domain-containing protein</fullName>
    </recommendedName>
</protein>
<dbReference type="EMBL" id="DYXM01000223">
    <property type="protein sequence ID" value="HJE91650.1"/>
    <property type="molecule type" value="Genomic_DNA"/>
</dbReference>
<feature type="chain" id="PRO_5037318245" description="ABC-type glycine betaine transport system substrate-binding domain-containing protein" evidence="1">
    <location>
        <begin position="30"/>
        <end position="318"/>
    </location>
</feature>
<comment type="caution">
    <text evidence="3">The sequence shown here is derived from an EMBL/GenBank/DDBJ whole genome shotgun (WGS) entry which is preliminary data.</text>
</comment>
<dbReference type="Gene3D" id="3.40.190.10">
    <property type="entry name" value="Periplasmic binding protein-like II"/>
    <property type="match status" value="1"/>
</dbReference>